<evidence type="ECO:0000313" key="1">
    <source>
        <dbReference type="EMBL" id="KAJ3556656.1"/>
    </source>
</evidence>
<accession>A0ACC1T9Z7</accession>
<sequence>MAAMSWTSAYVSVIALVALSIMRAIYTAVRLKKTMPPGPPGLPLLGNALQIGPLPWFKFTQWKEEFGTICYSVHYTTHRLTREIMLAGPIFSLNLAGQPVVIISDAEIAAEFLERRSKIYSSRPRFVIGNEVLTRGMFLPLLPANDMWRQMRRAIHDTMNTTTLSSRAMHTLQESSAAALTLHIMHNPVHFTQHILHASATTMLHMVYGWSPMRIEAEGAHVVEVVDDLVRRITEAAVPGLRLVELFPALLWLPECVAVWKREGREGYERGSAMFVRLMESVREDMRAGMAEPCLGVTLIQNEKYALSMLEQAWTAGTALAGGIDTTAAAMQVFILAMVLHPSAMRRAQQEIDSVVGRERLPVMADWQYLPYVHAMVREVLRWQSIAPMGAPRVSSQDDWYEGYFIPKGTIVIQNTWAINRDAEYFPDFDAFRPERYLDPSSSGPPIDAMPITHGYGHASFGAGRRICPGKDLANQSLFLACATLLWAFDIQPAVDENGQPIVPSSTECVDRGLFVQPAPFTCEFLPRGPEVPGIIQATT</sequence>
<dbReference type="Proteomes" id="UP001148662">
    <property type="component" value="Unassembled WGS sequence"/>
</dbReference>
<proteinExistence type="predicted"/>
<protein>
    <submittedName>
        <fullName evidence="1">Uncharacterized protein</fullName>
    </submittedName>
</protein>
<keyword evidence="2" id="KW-1185">Reference proteome</keyword>
<dbReference type="EMBL" id="JANHOG010000223">
    <property type="protein sequence ID" value="KAJ3556656.1"/>
    <property type="molecule type" value="Genomic_DNA"/>
</dbReference>
<comment type="caution">
    <text evidence="1">The sequence shown here is derived from an EMBL/GenBank/DDBJ whole genome shotgun (WGS) entry which is preliminary data.</text>
</comment>
<evidence type="ECO:0000313" key="2">
    <source>
        <dbReference type="Proteomes" id="UP001148662"/>
    </source>
</evidence>
<organism evidence="1 2">
    <name type="scientific">Phlebia brevispora</name>
    <dbReference type="NCBI Taxonomy" id="194682"/>
    <lineage>
        <taxon>Eukaryota</taxon>
        <taxon>Fungi</taxon>
        <taxon>Dikarya</taxon>
        <taxon>Basidiomycota</taxon>
        <taxon>Agaricomycotina</taxon>
        <taxon>Agaricomycetes</taxon>
        <taxon>Polyporales</taxon>
        <taxon>Meruliaceae</taxon>
        <taxon>Phlebia</taxon>
    </lineage>
</organism>
<name>A0ACC1T9Z7_9APHY</name>
<reference evidence="1" key="1">
    <citation type="submission" date="2022-07" db="EMBL/GenBank/DDBJ databases">
        <title>Genome Sequence of Phlebia brevispora.</title>
        <authorList>
            <person name="Buettner E."/>
        </authorList>
    </citation>
    <scope>NUCLEOTIDE SEQUENCE</scope>
    <source>
        <strain evidence="1">MPL23</strain>
    </source>
</reference>
<gene>
    <name evidence="1" type="ORF">NM688_g1903</name>
</gene>